<protein>
    <submittedName>
        <fullName evidence="1">Uncharacterized protein</fullName>
    </submittedName>
</protein>
<dbReference type="GO" id="GO:0005682">
    <property type="term" value="C:U5 snRNP"/>
    <property type="evidence" value="ECO:0007669"/>
    <property type="project" value="InterPro"/>
</dbReference>
<proteinExistence type="predicted"/>
<reference evidence="1 2" key="1">
    <citation type="journal article" date="2017" name="Nat. Commun.">
        <title>Genome assembly with in vitro proximity ligation data and whole-genome triplication in lettuce.</title>
        <authorList>
            <person name="Reyes-Chin-Wo S."/>
            <person name="Wang Z."/>
            <person name="Yang X."/>
            <person name="Kozik A."/>
            <person name="Arikit S."/>
            <person name="Song C."/>
            <person name="Xia L."/>
            <person name="Froenicke L."/>
            <person name="Lavelle D.O."/>
            <person name="Truco M.J."/>
            <person name="Xia R."/>
            <person name="Zhu S."/>
            <person name="Xu C."/>
            <person name="Xu H."/>
            <person name="Xu X."/>
            <person name="Cox K."/>
            <person name="Korf I."/>
            <person name="Meyers B.C."/>
            <person name="Michelmore R.W."/>
        </authorList>
    </citation>
    <scope>NUCLEOTIDE SEQUENCE [LARGE SCALE GENOMIC DNA]</scope>
    <source>
        <strain evidence="2">cv. Salinas</strain>
        <tissue evidence="1">Seedlings</tissue>
    </source>
</reference>
<dbReference type="PANTHER" id="PTHR13138">
    <property type="entry name" value="PROTEIN LIN1"/>
    <property type="match status" value="1"/>
</dbReference>
<dbReference type="Proteomes" id="UP000235145">
    <property type="component" value="Unassembled WGS sequence"/>
</dbReference>
<comment type="caution">
    <text evidence="1">The sequence shown here is derived from an EMBL/GenBank/DDBJ whole genome shotgun (WGS) entry which is preliminary data.</text>
</comment>
<evidence type="ECO:0000313" key="2">
    <source>
        <dbReference type="Proteomes" id="UP000235145"/>
    </source>
</evidence>
<dbReference type="InterPro" id="IPR039905">
    <property type="entry name" value="CD2BP2/Lin1"/>
</dbReference>
<sequence>MAIVNAYWCQEPAPRSVASMNEKDLVLQALRRLKGSSNRKEKMSAETKIMSDQLTEDAMKLVEDGDYNVYDEKQEVFQREAEGFENLACARGEGTSSSSGNKQPNSSGMSYIKPLFFLVFGADPLDLKVGTATSVSLQSTSLTDQYTDKFVTRFISILK</sequence>
<dbReference type="AlphaFoldDB" id="A0A9R1VJ50"/>
<dbReference type="PANTHER" id="PTHR13138:SF3">
    <property type="entry name" value="CD2 ANTIGEN CYTOPLASMIC TAIL-BINDING PROTEIN 2"/>
    <property type="match status" value="1"/>
</dbReference>
<gene>
    <name evidence="1" type="ORF">LSAT_V11C500258530</name>
</gene>
<name>A0A9R1VJ50_LACSA</name>
<evidence type="ECO:0000313" key="1">
    <source>
        <dbReference type="EMBL" id="KAJ0208207.1"/>
    </source>
</evidence>
<keyword evidence="2" id="KW-1185">Reference proteome</keyword>
<accession>A0A9R1VJ50</accession>
<dbReference type="EMBL" id="NBSK02000005">
    <property type="protein sequence ID" value="KAJ0208207.1"/>
    <property type="molecule type" value="Genomic_DNA"/>
</dbReference>
<organism evidence="1 2">
    <name type="scientific">Lactuca sativa</name>
    <name type="common">Garden lettuce</name>
    <dbReference type="NCBI Taxonomy" id="4236"/>
    <lineage>
        <taxon>Eukaryota</taxon>
        <taxon>Viridiplantae</taxon>
        <taxon>Streptophyta</taxon>
        <taxon>Embryophyta</taxon>
        <taxon>Tracheophyta</taxon>
        <taxon>Spermatophyta</taxon>
        <taxon>Magnoliopsida</taxon>
        <taxon>eudicotyledons</taxon>
        <taxon>Gunneridae</taxon>
        <taxon>Pentapetalae</taxon>
        <taxon>asterids</taxon>
        <taxon>campanulids</taxon>
        <taxon>Asterales</taxon>
        <taxon>Asteraceae</taxon>
        <taxon>Cichorioideae</taxon>
        <taxon>Cichorieae</taxon>
        <taxon>Lactucinae</taxon>
        <taxon>Lactuca</taxon>
    </lineage>
</organism>